<sequence length="86" mass="9099">MCHGDLIPASQLLSLSLLFQSLPSPNPYISPVPRLPCSASFSAPYYTLTIDIGVATSQACTIPNNHSLHFAELGSSRPEAANTLVS</sequence>
<feature type="signal peptide" evidence="1">
    <location>
        <begin position="1"/>
        <end position="23"/>
    </location>
</feature>
<evidence type="ECO:0000313" key="3">
    <source>
        <dbReference type="Proteomes" id="UP000799440"/>
    </source>
</evidence>
<feature type="chain" id="PRO_5025644664" evidence="1">
    <location>
        <begin position="24"/>
        <end position="86"/>
    </location>
</feature>
<dbReference type="AlphaFoldDB" id="A0A6A6VSE7"/>
<protein>
    <submittedName>
        <fullName evidence="2">Uncharacterized protein</fullName>
    </submittedName>
</protein>
<keyword evidence="1" id="KW-0732">Signal</keyword>
<evidence type="ECO:0000313" key="2">
    <source>
        <dbReference type="EMBL" id="KAF2752167.1"/>
    </source>
</evidence>
<dbReference type="Proteomes" id="UP000799440">
    <property type="component" value="Unassembled WGS sequence"/>
</dbReference>
<proteinExistence type="predicted"/>
<accession>A0A6A6VSE7</accession>
<organism evidence="2 3">
    <name type="scientific">Sporormia fimetaria CBS 119925</name>
    <dbReference type="NCBI Taxonomy" id="1340428"/>
    <lineage>
        <taxon>Eukaryota</taxon>
        <taxon>Fungi</taxon>
        <taxon>Dikarya</taxon>
        <taxon>Ascomycota</taxon>
        <taxon>Pezizomycotina</taxon>
        <taxon>Dothideomycetes</taxon>
        <taxon>Pleosporomycetidae</taxon>
        <taxon>Pleosporales</taxon>
        <taxon>Sporormiaceae</taxon>
        <taxon>Sporormia</taxon>
    </lineage>
</organism>
<name>A0A6A6VSE7_9PLEO</name>
<gene>
    <name evidence="2" type="ORF">M011DRAFT_17755</name>
</gene>
<reference evidence="2" key="1">
    <citation type="journal article" date="2020" name="Stud. Mycol.">
        <title>101 Dothideomycetes genomes: a test case for predicting lifestyles and emergence of pathogens.</title>
        <authorList>
            <person name="Haridas S."/>
            <person name="Albert R."/>
            <person name="Binder M."/>
            <person name="Bloem J."/>
            <person name="Labutti K."/>
            <person name="Salamov A."/>
            <person name="Andreopoulos B."/>
            <person name="Baker S."/>
            <person name="Barry K."/>
            <person name="Bills G."/>
            <person name="Bluhm B."/>
            <person name="Cannon C."/>
            <person name="Castanera R."/>
            <person name="Culley D."/>
            <person name="Daum C."/>
            <person name="Ezra D."/>
            <person name="Gonzalez J."/>
            <person name="Henrissat B."/>
            <person name="Kuo A."/>
            <person name="Liang C."/>
            <person name="Lipzen A."/>
            <person name="Lutzoni F."/>
            <person name="Magnuson J."/>
            <person name="Mondo S."/>
            <person name="Nolan M."/>
            <person name="Ohm R."/>
            <person name="Pangilinan J."/>
            <person name="Park H.-J."/>
            <person name="Ramirez L."/>
            <person name="Alfaro M."/>
            <person name="Sun H."/>
            <person name="Tritt A."/>
            <person name="Yoshinaga Y."/>
            <person name="Zwiers L.-H."/>
            <person name="Turgeon B."/>
            <person name="Goodwin S."/>
            <person name="Spatafora J."/>
            <person name="Crous P."/>
            <person name="Grigoriev I."/>
        </authorList>
    </citation>
    <scope>NUCLEOTIDE SEQUENCE</scope>
    <source>
        <strain evidence="2">CBS 119925</strain>
    </source>
</reference>
<evidence type="ECO:0000256" key="1">
    <source>
        <dbReference type="SAM" id="SignalP"/>
    </source>
</evidence>
<keyword evidence="3" id="KW-1185">Reference proteome</keyword>
<dbReference type="EMBL" id="MU006561">
    <property type="protein sequence ID" value="KAF2752167.1"/>
    <property type="molecule type" value="Genomic_DNA"/>
</dbReference>